<proteinExistence type="predicted"/>
<evidence type="ECO:0000256" key="3">
    <source>
        <dbReference type="ARBA" id="ARBA00022801"/>
    </source>
</evidence>
<dbReference type="RefSeq" id="WP_092864501.1">
    <property type="nucleotide sequence ID" value="NZ_FPCH01000001.1"/>
</dbReference>
<dbReference type="InterPro" id="IPR036866">
    <property type="entry name" value="RibonucZ/Hydroxyglut_hydro"/>
</dbReference>
<sequence>MSDARRNPSSQLKAAIVRVTPFEQNCTLIWDDATKVGAVVDPGGDLDRIERGIKEAGITVEKILLTHGHIDHAGGAADLRDRLGVKIEGPHRNDAVLLDALEKQGEMYGISGVRNVKPDRWLDEGDKVTVAGHEFEIFHCPGHSPGSVVFFDRRQKFALVGDVIFRGSIGRTDFAYGDHEALISSIKTKLLPLGDDIAFICGHGPPSQFGPERLTNPFLV</sequence>
<gene>
    <name evidence="6" type="ORF">SAMN04488557_0805</name>
</gene>
<dbReference type="SMART" id="SM00849">
    <property type="entry name" value="Lactamase_B"/>
    <property type="match status" value="1"/>
</dbReference>
<organism evidence="6 7">
    <name type="scientific">Hyphomicrobium facile</name>
    <dbReference type="NCBI Taxonomy" id="51670"/>
    <lineage>
        <taxon>Bacteria</taxon>
        <taxon>Pseudomonadati</taxon>
        <taxon>Pseudomonadota</taxon>
        <taxon>Alphaproteobacteria</taxon>
        <taxon>Hyphomicrobiales</taxon>
        <taxon>Hyphomicrobiaceae</taxon>
        <taxon>Hyphomicrobium</taxon>
    </lineage>
</organism>
<dbReference type="GO" id="GO:0046872">
    <property type="term" value="F:metal ion binding"/>
    <property type="evidence" value="ECO:0007669"/>
    <property type="project" value="UniProtKB-KW"/>
</dbReference>
<dbReference type="EMBL" id="FPCH01000001">
    <property type="protein sequence ID" value="SFV27622.1"/>
    <property type="molecule type" value="Genomic_DNA"/>
</dbReference>
<evidence type="ECO:0000313" key="7">
    <source>
        <dbReference type="Proteomes" id="UP000199423"/>
    </source>
</evidence>
<dbReference type="GO" id="GO:0016787">
    <property type="term" value="F:hydrolase activity"/>
    <property type="evidence" value="ECO:0007669"/>
    <property type="project" value="UniProtKB-KW"/>
</dbReference>
<evidence type="ECO:0000313" key="6">
    <source>
        <dbReference type="EMBL" id="SFV27622.1"/>
    </source>
</evidence>
<protein>
    <submittedName>
        <fullName evidence="6">Glyoxylase, beta-lactamase superfamily II</fullName>
    </submittedName>
</protein>
<feature type="domain" description="Metallo-beta-lactamase" evidence="5">
    <location>
        <begin position="23"/>
        <end position="203"/>
    </location>
</feature>
<evidence type="ECO:0000256" key="2">
    <source>
        <dbReference type="ARBA" id="ARBA00022723"/>
    </source>
</evidence>
<dbReference type="PANTHER" id="PTHR46233">
    <property type="entry name" value="HYDROXYACYLGLUTATHIONE HYDROLASE GLOC"/>
    <property type="match status" value="1"/>
</dbReference>
<keyword evidence="2" id="KW-0479">Metal-binding</keyword>
<dbReference type="CDD" id="cd07737">
    <property type="entry name" value="YcbL-like_MBL-fold"/>
    <property type="match status" value="1"/>
</dbReference>
<dbReference type="PANTHER" id="PTHR46233:SF3">
    <property type="entry name" value="HYDROXYACYLGLUTATHIONE HYDROLASE GLOC"/>
    <property type="match status" value="1"/>
</dbReference>
<dbReference type="AlphaFoldDB" id="A0A1I7MYZ3"/>
<dbReference type="SUPFAM" id="SSF56281">
    <property type="entry name" value="Metallo-hydrolase/oxidoreductase"/>
    <property type="match status" value="1"/>
</dbReference>
<dbReference type="Pfam" id="PF00753">
    <property type="entry name" value="Lactamase_B"/>
    <property type="match status" value="1"/>
</dbReference>
<accession>A0A1I7MYZ3</accession>
<keyword evidence="4" id="KW-0862">Zinc</keyword>
<comment type="cofactor">
    <cofactor evidence="1">
        <name>Zn(2+)</name>
        <dbReference type="ChEBI" id="CHEBI:29105"/>
    </cofactor>
</comment>
<evidence type="ECO:0000259" key="5">
    <source>
        <dbReference type="SMART" id="SM00849"/>
    </source>
</evidence>
<evidence type="ECO:0000256" key="4">
    <source>
        <dbReference type="ARBA" id="ARBA00022833"/>
    </source>
</evidence>
<evidence type="ECO:0000256" key="1">
    <source>
        <dbReference type="ARBA" id="ARBA00001947"/>
    </source>
</evidence>
<dbReference type="OrthoDB" id="9802991at2"/>
<dbReference type="Gene3D" id="3.60.15.10">
    <property type="entry name" value="Ribonuclease Z/Hydroxyacylglutathione hydrolase-like"/>
    <property type="match status" value="1"/>
</dbReference>
<reference evidence="7" key="1">
    <citation type="submission" date="2016-10" db="EMBL/GenBank/DDBJ databases">
        <authorList>
            <person name="Varghese N."/>
            <person name="Submissions S."/>
        </authorList>
    </citation>
    <scope>NUCLEOTIDE SEQUENCE [LARGE SCALE GENOMIC DNA]</scope>
    <source>
        <strain evidence="7">DSM 1565</strain>
    </source>
</reference>
<dbReference type="InterPro" id="IPR001279">
    <property type="entry name" value="Metallo-B-lactamas"/>
</dbReference>
<dbReference type="Proteomes" id="UP000199423">
    <property type="component" value="Unassembled WGS sequence"/>
</dbReference>
<dbReference type="InterPro" id="IPR051453">
    <property type="entry name" value="MBL_Glyoxalase_II"/>
</dbReference>
<name>A0A1I7MYZ3_9HYPH</name>
<dbReference type="STRING" id="51670.SAMN04488557_0805"/>
<keyword evidence="3" id="KW-0378">Hydrolase</keyword>
<keyword evidence="7" id="KW-1185">Reference proteome</keyword>